<dbReference type="Pfam" id="PF00249">
    <property type="entry name" value="Myb_DNA-binding"/>
    <property type="match status" value="1"/>
</dbReference>
<dbReference type="PANTHER" id="PTHR45614">
    <property type="entry name" value="MYB PROTEIN-RELATED"/>
    <property type="match status" value="1"/>
</dbReference>
<dbReference type="SMART" id="SM00717">
    <property type="entry name" value="SANT"/>
    <property type="match status" value="3"/>
</dbReference>
<evidence type="ECO:0000256" key="4">
    <source>
        <dbReference type="SAM" id="MobiDB-lite"/>
    </source>
</evidence>
<sequence>MALYYNVPSTNYISVKHNDSDDSANDESDDSGLNEEGQNARNKKLINKGRWSKDEDNKLKQLVDDYSERWDYIAEKFPDRSDVQCQQRWAKVVNPELVKGPWTKEEDEKVIELVKKYGPKKWTLIARHLKGRIGKQCRERWHNHLNPNIKKSAWTEQEDDVIYRAHKEWGNQWAKIAKLLPGRTDNAIKNHWNSTMRRKYESEQRDGEGKRGRGRKSAAARQSYHQSTRHMEVPMENQCLKETLPAYSEDFAEFYDQASSQSSNMTAATPSPSPLTPTQMFAYDKLSPQESNGNEISPFRYDNLEMNQIDSIPDFYASPGVSPLKGADINRHFIKTRIVPAEFTKQNALVPVSTAVQMQRAPTPSILRRSRSRKRLDSDSGINESTFSNILDTPIVDEQLSSLDTPMRASGSTPNKELPFSPSQFLNSPNISFDVTLASTPVKNKSLQASTPIKNRIRPNNDYSPLTTPNGIPLIRSSTSEATTPSKNRLLISDTPRTPTPFKKAFAELVKKSGPIRELPDTPTRLDDITDIMRKDQDNFETDPLLMPNDSGYMTGKRKPQIAADKENILPYKKVRKALAWTSTSPMLSAVETPSKSLGEDSALFSTPNSITKDLLGVGLMDSAQSSSKFVPTTSATITNSRATNGRRSAAVKRITFTETNSRPKPKLGVRWMMVACGQTKDQLELTEKAKQFLNSRTSGGLKPRSLNF</sequence>
<organism evidence="7 8">
    <name type="scientific">Nicrophorus vespilloides</name>
    <name type="common">Boreal carrion beetle</name>
    <dbReference type="NCBI Taxonomy" id="110193"/>
    <lineage>
        <taxon>Eukaryota</taxon>
        <taxon>Metazoa</taxon>
        <taxon>Ecdysozoa</taxon>
        <taxon>Arthropoda</taxon>
        <taxon>Hexapoda</taxon>
        <taxon>Insecta</taxon>
        <taxon>Pterygota</taxon>
        <taxon>Neoptera</taxon>
        <taxon>Endopterygota</taxon>
        <taxon>Coleoptera</taxon>
        <taxon>Polyphaga</taxon>
        <taxon>Staphyliniformia</taxon>
        <taxon>Silphidae</taxon>
        <taxon>Nicrophorinae</taxon>
        <taxon>Nicrophorus</taxon>
    </lineage>
</organism>
<comment type="subcellular location">
    <subcellularLocation>
        <location evidence="1">Nucleus</location>
    </subcellularLocation>
</comment>
<dbReference type="InterPro" id="IPR017930">
    <property type="entry name" value="Myb_dom"/>
</dbReference>
<dbReference type="PROSITE" id="PS50090">
    <property type="entry name" value="MYB_LIKE"/>
    <property type="match status" value="3"/>
</dbReference>
<dbReference type="Gene3D" id="1.10.10.60">
    <property type="entry name" value="Homeodomain-like"/>
    <property type="match status" value="3"/>
</dbReference>
<dbReference type="Proteomes" id="UP000695000">
    <property type="component" value="Unplaced"/>
</dbReference>
<feature type="domain" description="Myb-like" evidence="5">
    <location>
        <begin position="43"/>
        <end position="93"/>
    </location>
</feature>
<reference evidence="8" key="1">
    <citation type="submission" date="2025-08" db="UniProtKB">
        <authorList>
            <consortium name="RefSeq"/>
        </authorList>
    </citation>
    <scope>IDENTIFICATION</scope>
    <source>
        <tissue evidence="8">Whole Larva</tissue>
    </source>
</reference>
<keyword evidence="2" id="KW-0677">Repeat</keyword>
<dbReference type="InterPro" id="IPR001005">
    <property type="entry name" value="SANT/Myb"/>
</dbReference>
<protein>
    <submittedName>
        <fullName evidence="8">Myb-related protein B isoform X2</fullName>
    </submittedName>
</protein>
<accession>A0ABM1NBJ2</accession>
<dbReference type="RefSeq" id="XP_017784192.1">
    <property type="nucleotide sequence ID" value="XM_017928703.1"/>
</dbReference>
<feature type="region of interest" description="Disordered" evidence="4">
    <location>
        <begin position="195"/>
        <end position="229"/>
    </location>
</feature>
<dbReference type="Pfam" id="PF13921">
    <property type="entry name" value="Myb_DNA-bind_6"/>
    <property type="match status" value="1"/>
</dbReference>
<evidence type="ECO:0000256" key="3">
    <source>
        <dbReference type="ARBA" id="ARBA00023125"/>
    </source>
</evidence>
<feature type="domain" description="Myb-like" evidence="5">
    <location>
        <begin position="94"/>
        <end position="145"/>
    </location>
</feature>
<gene>
    <name evidence="8" type="primary">LOC108567911</name>
</gene>
<name>A0ABM1NBJ2_NICVS</name>
<feature type="domain" description="Myb-like" evidence="5">
    <location>
        <begin position="146"/>
        <end position="196"/>
    </location>
</feature>
<feature type="domain" description="HTH myb-type" evidence="6">
    <location>
        <begin position="43"/>
        <end position="89"/>
    </location>
</feature>
<evidence type="ECO:0000256" key="2">
    <source>
        <dbReference type="ARBA" id="ARBA00022737"/>
    </source>
</evidence>
<dbReference type="GeneID" id="108567911"/>
<feature type="domain" description="HTH myb-type" evidence="6">
    <location>
        <begin position="94"/>
        <end position="149"/>
    </location>
</feature>
<dbReference type="CDD" id="cd00167">
    <property type="entry name" value="SANT"/>
    <property type="match status" value="3"/>
</dbReference>
<dbReference type="SUPFAM" id="SSF46689">
    <property type="entry name" value="Homeodomain-like"/>
    <property type="match status" value="2"/>
</dbReference>
<dbReference type="InterPro" id="IPR050560">
    <property type="entry name" value="MYB_TF"/>
</dbReference>
<proteinExistence type="predicted"/>
<evidence type="ECO:0000313" key="8">
    <source>
        <dbReference type="RefSeq" id="XP_017784192.1"/>
    </source>
</evidence>
<evidence type="ECO:0000256" key="1">
    <source>
        <dbReference type="ARBA" id="ARBA00004123"/>
    </source>
</evidence>
<feature type="compositionally biased region" description="Basic and acidic residues" evidence="4">
    <location>
        <begin position="198"/>
        <end position="211"/>
    </location>
</feature>
<keyword evidence="3" id="KW-0238">DNA-binding</keyword>
<dbReference type="PROSITE" id="PS51294">
    <property type="entry name" value="HTH_MYB"/>
    <property type="match status" value="3"/>
</dbReference>
<evidence type="ECO:0000313" key="7">
    <source>
        <dbReference type="Proteomes" id="UP000695000"/>
    </source>
</evidence>
<evidence type="ECO:0000259" key="6">
    <source>
        <dbReference type="PROSITE" id="PS51294"/>
    </source>
</evidence>
<feature type="region of interest" description="Disordered" evidence="4">
    <location>
        <begin position="454"/>
        <end position="485"/>
    </location>
</feature>
<feature type="compositionally biased region" description="Acidic residues" evidence="4">
    <location>
        <begin position="21"/>
        <end position="33"/>
    </location>
</feature>
<dbReference type="Pfam" id="PF09316">
    <property type="entry name" value="Cmyb_C"/>
    <property type="match status" value="1"/>
</dbReference>
<dbReference type="PANTHER" id="PTHR45614:SF25">
    <property type="entry name" value="MYB PROTEIN"/>
    <property type="match status" value="1"/>
</dbReference>
<feature type="compositionally biased region" description="Polar residues" evidence="4">
    <location>
        <begin position="461"/>
        <end position="485"/>
    </location>
</feature>
<feature type="region of interest" description="Disordered" evidence="4">
    <location>
        <begin position="15"/>
        <end position="44"/>
    </location>
</feature>
<feature type="region of interest" description="Disordered" evidence="4">
    <location>
        <begin position="361"/>
        <end position="381"/>
    </location>
</feature>
<dbReference type="InterPro" id="IPR015395">
    <property type="entry name" value="C-myb_C"/>
</dbReference>
<evidence type="ECO:0000259" key="5">
    <source>
        <dbReference type="PROSITE" id="PS50090"/>
    </source>
</evidence>
<feature type="domain" description="HTH myb-type" evidence="6">
    <location>
        <begin position="150"/>
        <end position="200"/>
    </location>
</feature>
<dbReference type="InterPro" id="IPR009057">
    <property type="entry name" value="Homeodomain-like_sf"/>
</dbReference>
<feature type="region of interest" description="Disordered" evidence="4">
    <location>
        <begin position="540"/>
        <end position="559"/>
    </location>
</feature>
<keyword evidence="7" id="KW-1185">Reference proteome</keyword>